<dbReference type="SMART" id="SM00155">
    <property type="entry name" value="PLDc"/>
    <property type="match status" value="1"/>
</dbReference>
<dbReference type="RefSeq" id="WP_205169014.1">
    <property type="nucleotide sequence ID" value="NZ_CABVQG010000085.1"/>
</dbReference>
<reference evidence="2 3" key="1">
    <citation type="submission" date="2019-09" db="EMBL/GenBank/DDBJ databases">
        <authorList>
            <person name="Depoorter E."/>
        </authorList>
    </citation>
    <scope>NUCLEOTIDE SEQUENCE [LARGE SCALE GENOMIC DNA]</scope>
    <source>
        <strain evidence="2 3">R-17378</strain>
    </source>
</reference>
<name>A0ABY6Y7H4_9BURK</name>
<dbReference type="InterPro" id="IPR047955">
    <property type="entry name" value="DrmC-like"/>
</dbReference>
<comment type="caution">
    <text evidence="2">The sequence shown here is derived from an EMBL/GenBank/DDBJ whole genome shotgun (WGS) entry which is preliminary data.</text>
</comment>
<sequence length="263" mass="28848">MELGLSGYIQTIVRRAPSAWLKDVCTALRSSPVTATAEVIKKRMPSTGNADLAFLLHEVIGAAVGGVSWEALGYGLQSAFDAYIYDRAARQIEMLWSGPPPADHLPARRIDQALYDLIANAQHEILLVTFAAVKVDRLAIALVDAKKRGVRIRLVLEFAEASEGQLRFDALKAFPPALVDASEVYFWPVENRDRNQAGKPGKLHAKLAVIDGVVLVSSANLTDDAFTRNLEVGAKLTDPNVAEWARCHFDGLIRDFTLRRVDS</sequence>
<dbReference type="PANTHER" id="PTHR21248">
    <property type="entry name" value="CARDIOLIPIN SYNTHASE"/>
    <property type="match status" value="1"/>
</dbReference>
<organism evidence="2 3">
    <name type="scientific">Burkholderia aenigmatica</name>
    <dbReference type="NCBI Taxonomy" id="2015348"/>
    <lineage>
        <taxon>Bacteria</taxon>
        <taxon>Pseudomonadati</taxon>
        <taxon>Pseudomonadota</taxon>
        <taxon>Betaproteobacteria</taxon>
        <taxon>Burkholderiales</taxon>
        <taxon>Burkholderiaceae</taxon>
        <taxon>Burkholderia</taxon>
        <taxon>Burkholderia cepacia complex</taxon>
    </lineage>
</organism>
<proteinExistence type="predicted"/>
<dbReference type="NCBIfam" id="NF038319">
    <property type="entry name" value="DISARM_DrmC_I"/>
    <property type="match status" value="1"/>
</dbReference>
<evidence type="ECO:0000259" key="1">
    <source>
        <dbReference type="PROSITE" id="PS50035"/>
    </source>
</evidence>
<accession>A0ABY6Y7H4</accession>
<dbReference type="SUPFAM" id="SSF56024">
    <property type="entry name" value="Phospholipase D/nuclease"/>
    <property type="match status" value="1"/>
</dbReference>
<dbReference type="PROSITE" id="PS50035">
    <property type="entry name" value="PLD"/>
    <property type="match status" value="1"/>
</dbReference>
<dbReference type="Pfam" id="PF13091">
    <property type="entry name" value="PLDc_2"/>
    <property type="match status" value="1"/>
</dbReference>
<dbReference type="EMBL" id="CABVQG010000085">
    <property type="protein sequence ID" value="VWD49828.1"/>
    <property type="molecule type" value="Genomic_DNA"/>
</dbReference>
<dbReference type="Gene3D" id="3.30.870.10">
    <property type="entry name" value="Endonuclease Chain A"/>
    <property type="match status" value="1"/>
</dbReference>
<dbReference type="Proteomes" id="UP000494120">
    <property type="component" value="Unassembled WGS sequence"/>
</dbReference>
<protein>
    <submittedName>
        <fullName evidence="2">Phospholipase</fullName>
    </submittedName>
</protein>
<dbReference type="PANTHER" id="PTHR21248:SF22">
    <property type="entry name" value="PHOSPHOLIPASE D"/>
    <property type="match status" value="1"/>
</dbReference>
<dbReference type="InterPro" id="IPR001736">
    <property type="entry name" value="PLipase_D/transphosphatidylase"/>
</dbReference>
<evidence type="ECO:0000313" key="2">
    <source>
        <dbReference type="EMBL" id="VWD49828.1"/>
    </source>
</evidence>
<gene>
    <name evidence="2" type="ORF">BLA17378_08637</name>
</gene>
<dbReference type="InterPro" id="IPR025202">
    <property type="entry name" value="PLD-like_dom"/>
</dbReference>
<feature type="domain" description="PLD phosphodiesterase" evidence="1">
    <location>
        <begin position="199"/>
        <end position="225"/>
    </location>
</feature>
<evidence type="ECO:0000313" key="3">
    <source>
        <dbReference type="Proteomes" id="UP000494120"/>
    </source>
</evidence>
<keyword evidence="3" id="KW-1185">Reference proteome</keyword>